<dbReference type="GO" id="GO:0006826">
    <property type="term" value="P:iron ion transport"/>
    <property type="evidence" value="ECO:0007669"/>
    <property type="project" value="InterPro"/>
</dbReference>
<feature type="domain" description="Ferritin-like diiron" evidence="9">
    <location>
        <begin position="1"/>
        <end position="145"/>
    </location>
</feature>
<evidence type="ECO:0000313" key="10">
    <source>
        <dbReference type="EMBL" id="PLX17433.1"/>
    </source>
</evidence>
<dbReference type="Gene3D" id="1.20.1260.10">
    <property type="match status" value="1"/>
</dbReference>
<feature type="binding site" evidence="6">
    <location>
        <position position="94"/>
    </location>
    <ligand>
        <name>Fe cation</name>
        <dbReference type="ChEBI" id="CHEBI:24875"/>
        <label>1</label>
    </ligand>
</feature>
<dbReference type="CDD" id="cd01055">
    <property type="entry name" value="Nonheme_Ferritin"/>
    <property type="match status" value="1"/>
</dbReference>
<dbReference type="InterPro" id="IPR008331">
    <property type="entry name" value="Ferritin_DPS_dom"/>
</dbReference>
<gene>
    <name evidence="10" type="ORF">C0601_07685</name>
</gene>
<accession>A0A2N5ZFN9</accession>
<dbReference type="EMBL" id="PKTG01000087">
    <property type="protein sequence ID" value="PLX17433.1"/>
    <property type="molecule type" value="Genomic_DNA"/>
</dbReference>
<dbReference type="PANTHER" id="PTHR11431:SF127">
    <property type="entry name" value="BACTERIAL NON-HEME FERRITIN"/>
    <property type="match status" value="1"/>
</dbReference>
<evidence type="ECO:0000256" key="4">
    <source>
        <dbReference type="ARBA" id="ARBA00023002"/>
    </source>
</evidence>
<comment type="caution">
    <text evidence="10">The sequence shown here is derived from an EMBL/GenBank/DDBJ whole genome shotgun (WGS) entry which is preliminary data.</text>
</comment>
<dbReference type="GO" id="GO:0042802">
    <property type="term" value="F:identical protein binding"/>
    <property type="evidence" value="ECO:0007669"/>
    <property type="project" value="UniProtKB-ARBA"/>
</dbReference>
<reference evidence="10 11" key="1">
    <citation type="submission" date="2017-11" db="EMBL/GenBank/DDBJ databases">
        <title>Genome-resolved metagenomics identifies genetic mobility, metabolic interactions, and unexpected diversity in perchlorate-reducing communities.</title>
        <authorList>
            <person name="Barnum T.P."/>
            <person name="Figueroa I.A."/>
            <person name="Carlstrom C.I."/>
            <person name="Lucas L.N."/>
            <person name="Engelbrektson A.L."/>
            <person name="Coates J.D."/>
        </authorList>
    </citation>
    <scope>NUCLEOTIDE SEQUENCE [LARGE SCALE GENOMIC DNA]</scope>
    <source>
        <strain evidence="10">BM706</strain>
    </source>
</reference>
<keyword evidence="2 7" id="KW-0409">Iron storage</keyword>
<dbReference type="EC" id="1.16.3.2" evidence="7"/>
<keyword evidence="5 6" id="KW-0408">Iron</keyword>
<feature type="binding site" evidence="6">
    <location>
        <position position="53"/>
    </location>
    <ligand>
        <name>Fe cation</name>
        <dbReference type="ChEBI" id="CHEBI:24875"/>
        <label>1</label>
    </ligand>
</feature>
<feature type="binding site" evidence="6">
    <location>
        <position position="50"/>
    </location>
    <ligand>
        <name>Fe cation</name>
        <dbReference type="ChEBI" id="CHEBI:24875"/>
        <label>1</label>
    </ligand>
</feature>
<comment type="subcellular location">
    <subcellularLocation>
        <location evidence="7">Cytoplasm</location>
    </subcellularLocation>
</comment>
<feature type="transmembrane region" description="Helical" evidence="8">
    <location>
        <begin position="21"/>
        <end position="43"/>
    </location>
</feature>
<evidence type="ECO:0000256" key="2">
    <source>
        <dbReference type="ARBA" id="ARBA00022434"/>
    </source>
</evidence>
<sequence length="170" mass="19620">MLTKKMEKELNKQINAEFYSSYLYLSMVTYFDSIGLPGFSAWMKAQTQEEIAHGMKIFDHVSERGGRVLLDAIEKPAFKWKSPLDAFKAALDHERLITSKINRLVDIARKEKDHATDNFLQWFISEQVEEETNVGDINDKLKLIGNDKSALFMLDQEMGKRIFTPPADKQ</sequence>
<protein>
    <recommendedName>
        <fullName evidence="7">Ferritin</fullName>
        <ecNumber evidence="7">1.16.3.2</ecNumber>
    </recommendedName>
</protein>
<dbReference type="InterPro" id="IPR012347">
    <property type="entry name" value="Ferritin-like"/>
</dbReference>
<dbReference type="GO" id="GO:0008198">
    <property type="term" value="F:ferrous iron binding"/>
    <property type="evidence" value="ECO:0007669"/>
    <property type="project" value="TreeGrafter"/>
</dbReference>
<keyword evidence="3 6" id="KW-0479">Metal-binding</keyword>
<keyword evidence="8" id="KW-0812">Transmembrane</keyword>
<dbReference type="GO" id="GO:0005829">
    <property type="term" value="C:cytosol"/>
    <property type="evidence" value="ECO:0007669"/>
    <property type="project" value="TreeGrafter"/>
</dbReference>
<evidence type="ECO:0000256" key="8">
    <source>
        <dbReference type="SAM" id="Phobius"/>
    </source>
</evidence>
<keyword evidence="8" id="KW-1133">Transmembrane helix</keyword>
<evidence type="ECO:0000256" key="6">
    <source>
        <dbReference type="PIRSR" id="PIRSR601519-1"/>
    </source>
</evidence>
<keyword evidence="8" id="KW-0472">Membrane</keyword>
<dbReference type="InterPro" id="IPR001519">
    <property type="entry name" value="Ferritin"/>
</dbReference>
<proteinExistence type="inferred from homology"/>
<comment type="function">
    <text evidence="7">Iron-storage protein.</text>
</comment>
<evidence type="ECO:0000256" key="7">
    <source>
        <dbReference type="RuleBase" id="RU361145"/>
    </source>
</evidence>
<dbReference type="InterPro" id="IPR009040">
    <property type="entry name" value="Ferritin-like_diiron"/>
</dbReference>
<dbReference type="PANTHER" id="PTHR11431">
    <property type="entry name" value="FERRITIN"/>
    <property type="match status" value="1"/>
</dbReference>
<comment type="similarity">
    <text evidence="1 7">Belongs to the ferritin family. Prokaryotic subfamily.</text>
</comment>
<feature type="binding site" evidence="6">
    <location>
        <position position="17"/>
    </location>
    <ligand>
        <name>Fe cation</name>
        <dbReference type="ChEBI" id="CHEBI:24875"/>
        <label>1</label>
    </ligand>
</feature>
<dbReference type="Pfam" id="PF00210">
    <property type="entry name" value="Ferritin"/>
    <property type="match status" value="1"/>
</dbReference>
<dbReference type="FunFam" id="1.20.1260.10:FF:000001">
    <property type="entry name" value="Non-heme ferritin"/>
    <property type="match status" value="1"/>
</dbReference>
<keyword evidence="4" id="KW-0560">Oxidoreductase</keyword>
<evidence type="ECO:0000259" key="9">
    <source>
        <dbReference type="PROSITE" id="PS50905"/>
    </source>
</evidence>
<comment type="catalytic activity">
    <reaction evidence="7">
        <text>4 Fe(2+) + O2 + 6 H2O = 4 iron(III) oxide-hydroxide + 12 H(+)</text>
        <dbReference type="Rhea" id="RHEA:11972"/>
        <dbReference type="ChEBI" id="CHEBI:15377"/>
        <dbReference type="ChEBI" id="CHEBI:15378"/>
        <dbReference type="ChEBI" id="CHEBI:15379"/>
        <dbReference type="ChEBI" id="CHEBI:29033"/>
        <dbReference type="ChEBI" id="CHEBI:78619"/>
        <dbReference type="EC" id="1.16.3.2"/>
    </reaction>
</comment>
<evidence type="ECO:0000256" key="1">
    <source>
        <dbReference type="ARBA" id="ARBA00006950"/>
    </source>
</evidence>
<dbReference type="InterPro" id="IPR009078">
    <property type="entry name" value="Ferritin-like_SF"/>
</dbReference>
<keyword evidence="7" id="KW-0963">Cytoplasm</keyword>
<dbReference type="InterPro" id="IPR041719">
    <property type="entry name" value="Ferritin_prok"/>
</dbReference>
<organism evidence="10 11">
    <name type="scientific">Muiribacterium halophilum</name>
    <dbReference type="NCBI Taxonomy" id="2053465"/>
    <lineage>
        <taxon>Bacteria</taxon>
        <taxon>Candidatus Muiribacteriota</taxon>
        <taxon>Candidatus Muiribacteriia</taxon>
        <taxon>Candidatus Muiribacteriales</taxon>
        <taxon>Candidatus Muiribacteriaceae</taxon>
        <taxon>Candidatus Muiribacterium</taxon>
    </lineage>
</organism>
<dbReference type="AlphaFoldDB" id="A0A2N5ZFN9"/>
<dbReference type="Proteomes" id="UP000234857">
    <property type="component" value="Unassembled WGS sequence"/>
</dbReference>
<feature type="binding site" evidence="6">
    <location>
        <position position="127"/>
    </location>
    <ligand>
        <name>Fe cation</name>
        <dbReference type="ChEBI" id="CHEBI:24875"/>
        <label>1</label>
    </ligand>
</feature>
<dbReference type="SUPFAM" id="SSF47240">
    <property type="entry name" value="Ferritin-like"/>
    <property type="match status" value="1"/>
</dbReference>
<evidence type="ECO:0000256" key="3">
    <source>
        <dbReference type="ARBA" id="ARBA00022723"/>
    </source>
</evidence>
<evidence type="ECO:0000256" key="5">
    <source>
        <dbReference type="ARBA" id="ARBA00023004"/>
    </source>
</evidence>
<name>A0A2N5ZFN9_MUIH1</name>
<dbReference type="GO" id="GO:0006879">
    <property type="term" value="P:intracellular iron ion homeostasis"/>
    <property type="evidence" value="ECO:0007669"/>
    <property type="project" value="UniProtKB-KW"/>
</dbReference>
<dbReference type="PROSITE" id="PS50905">
    <property type="entry name" value="FERRITIN_LIKE"/>
    <property type="match status" value="1"/>
</dbReference>
<evidence type="ECO:0000313" key="11">
    <source>
        <dbReference type="Proteomes" id="UP000234857"/>
    </source>
</evidence>
<dbReference type="GO" id="GO:0008199">
    <property type="term" value="F:ferric iron binding"/>
    <property type="evidence" value="ECO:0007669"/>
    <property type="project" value="InterPro"/>
</dbReference>
<dbReference type="GO" id="GO:0004322">
    <property type="term" value="F:ferroxidase activity"/>
    <property type="evidence" value="ECO:0007669"/>
    <property type="project" value="TreeGrafter"/>
</dbReference>